<reference evidence="10" key="1">
    <citation type="submission" date="2017-09" db="EMBL/GenBank/DDBJ databases">
        <title>Contemporary evolution of a Lepidopteran species, Heliothis virescens, in response to modern agricultural practices.</title>
        <authorList>
            <person name="Fritz M.L."/>
            <person name="Deyonke A.M."/>
            <person name="Papanicolaou A."/>
            <person name="Micinski S."/>
            <person name="Westbrook J."/>
            <person name="Gould F."/>
        </authorList>
    </citation>
    <scope>NUCLEOTIDE SEQUENCE [LARGE SCALE GENOMIC DNA]</scope>
    <source>
        <strain evidence="10">HvINT-</strain>
        <tissue evidence="10">Whole body</tissue>
    </source>
</reference>
<evidence type="ECO:0000313" key="10">
    <source>
        <dbReference type="EMBL" id="PCG67162.1"/>
    </source>
</evidence>
<gene>
    <name evidence="10" type="ORF">B5V51_6734</name>
</gene>
<feature type="domain" description="Ionotropic receptor 75a N-terminal" evidence="9">
    <location>
        <begin position="34"/>
        <end position="119"/>
    </location>
</feature>
<organism evidence="10">
    <name type="scientific">Heliothis virescens</name>
    <name type="common">Tobacco budworm moth</name>
    <dbReference type="NCBI Taxonomy" id="7102"/>
    <lineage>
        <taxon>Eukaryota</taxon>
        <taxon>Metazoa</taxon>
        <taxon>Ecdysozoa</taxon>
        <taxon>Arthropoda</taxon>
        <taxon>Hexapoda</taxon>
        <taxon>Insecta</taxon>
        <taxon>Pterygota</taxon>
        <taxon>Neoptera</taxon>
        <taxon>Endopterygota</taxon>
        <taxon>Lepidoptera</taxon>
        <taxon>Glossata</taxon>
        <taxon>Ditrysia</taxon>
        <taxon>Noctuoidea</taxon>
        <taxon>Noctuidae</taxon>
        <taxon>Heliothinae</taxon>
        <taxon>Heliothis</taxon>
    </lineage>
</organism>
<dbReference type="STRING" id="7102.A0A2A4J6W5"/>
<evidence type="ECO:0000256" key="5">
    <source>
        <dbReference type="ARBA" id="ARBA00023136"/>
    </source>
</evidence>
<evidence type="ECO:0000256" key="3">
    <source>
        <dbReference type="ARBA" id="ARBA00022692"/>
    </source>
</evidence>
<dbReference type="InterPro" id="IPR052192">
    <property type="entry name" value="Insect_Ionotropic_Sensory_Rcpt"/>
</dbReference>
<keyword evidence="2" id="KW-1003">Cell membrane</keyword>
<feature type="transmembrane region" description="Helical" evidence="8">
    <location>
        <begin position="248"/>
        <end position="269"/>
    </location>
</feature>
<evidence type="ECO:0000259" key="9">
    <source>
        <dbReference type="Pfam" id="PF24576"/>
    </source>
</evidence>
<name>A0A2A4J6W5_HELVI</name>
<dbReference type="AlphaFoldDB" id="A0A2A4J6W5"/>
<feature type="transmembrane region" description="Helical" evidence="8">
    <location>
        <begin position="309"/>
        <end position="334"/>
    </location>
</feature>
<sequence>MWLDSNHKWLLIDDDKANIEGYNDAEIENVLFEERNTTLIDMLSNLNISVNADIVVAEKGNSSYTLHEVYNYGKIQGGNLIVHDIGLWDQDNGFSLNINLNGYKYYRRWDFQNISMRMILVAQTTSKNFDLESLTGPRPVPGVAVITQTPTDILYVVAKIHNIRYVSTITDRWIGTYEKNSTKVVSNTLYFREQDLSPVIRGLSTVQERIDVINPPLTSIETRYYYRIPTMGPGKFENQFLRPLSTTAWWSVIGVSVLCASLLLLSALLEQRPSSVQYAVFSVVASLCQQFFQDIDDSGTKRISTARKVTILVTGLSCVLLYNYYTSSVVSWLLNGPPPSINSLKELLESPLELIYEDIGYTRSWLQTPSYYFNKRNAPIEDELRQKKVFNKKKNAPLLEPLVQGIKMVQKGGYAYHTEVNSANALISRTFSQSELCELGSLQSMEKTLLHPCLQKHSPYKEFMTWSLMRLSEQGIVSCIQFRRSSFEVKCEGSSPRALALGGAAPAFILLLGGYMLATVIMLVERLVFKLKHENLVK</sequence>
<proteinExistence type="predicted"/>
<dbReference type="PANTHER" id="PTHR42643:SF30">
    <property type="entry name" value="IONOTROPIC RECEPTOR 40A-RELATED"/>
    <property type="match status" value="1"/>
</dbReference>
<evidence type="ECO:0000256" key="2">
    <source>
        <dbReference type="ARBA" id="ARBA00022475"/>
    </source>
</evidence>
<keyword evidence="6" id="KW-0675">Receptor</keyword>
<dbReference type="InterPro" id="IPR057074">
    <property type="entry name" value="IR75A_N"/>
</dbReference>
<keyword evidence="3 8" id="KW-0812">Transmembrane</keyword>
<comment type="subcellular location">
    <subcellularLocation>
        <location evidence="1">Cell membrane</location>
        <topology evidence="1">Multi-pass membrane protein</topology>
    </subcellularLocation>
</comment>
<keyword evidence="7" id="KW-0325">Glycoprotein</keyword>
<evidence type="ECO:0000256" key="7">
    <source>
        <dbReference type="ARBA" id="ARBA00023180"/>
    </source>
</evidence>
<protein>
    <recommendedName>
        <fullName evidence="9">Ionotropic receptor 75a N-terminal domain-containing protein</fullName>
    </recommendedName>
</protein>
<evidence type="ECO:0000256" key="6">
    <source>
        <dbReference type="ARBA" id="ARBA00023170"/>
    </source>
</evidence>
<keyword evidence="5 8" id="KW-0472">Membrane</keyword>
<dbReference type="EMBL" id="NWSH01002973">
    <property type="protein sequence ID" value="PCG67162.1"/>
    <property type="molecule type" value="Genomic_DNA"/>
</dbReference>
<evidence type="ECO:0000256" key="8">
    <source>
        <dbReference type="SAM" id="Phobius"/>
    </source>
</evidence>
<dbReference type="Pfam" id="PF24576">
    <property type="entry name" value="IR75A_N"/>
    <property type="match status" value="1"/>
</dbReference>
<dbReference type="SUPFAM" id="SSF53850">
    <property type="entry name" value="Periplasmic binding protein-like II"/>
    <property type="match status" value="1"/>
</dbReference>
<feature type="transmembrane region" description="Helical" evidence="8">
    <location>
        <begin position="499"/>
        <end position="524"/>
    </location>
</feature>
<dbReference type="Gene3D" id="1.10.287.70">
    <property type="match status" value="1"/>
</dbReference>
<keyword evidence="4 8" id="KW-1133">Transmembrane helix</keyword>
<comment type="caution">
    <text evidence="10">The sequence shown here is derived from an EMBL/GenBank/DDBJ whole genome shotgun (WGS) entry which is preliminary data.</text>
</comment>
<evidence type="ECO:0000256" key="1">
    <source>
        <dbReference type="ARBA" id="ARBA00004651"/>
    </source>
</evidence>
<dbReference type="PANTHER" id="PTHR42643">
    <property type="entry name" value="IONOTROPIC RECEPTOR 20A-RELATED"/>
    <property type="match status" value="1"/>
</dbReference>
<dbReference type="GO" id="GO:0005886">
    <property type="term" value="C:plasma membrane"/>
    <property type="evidence" value="ECO:0007669"/>
    <property type="project" value="UniProtKB-SubCell"/>
</dbReference>
<accession>A0A2A4J6W5</accession>
<evidence type="ECO:0000256" key="4">
    <source>
        <dbReference type="ARBA" id="ARBA00022989"/>
    </source>
</evidence>